<dbReference type="PANTHER" id="PTHR47506:SF1">
    <property type="entry name" value="HTH-TYPE TRANSCRIPTIONAL REGULATOR YJDC"/>
    <property type="match status" value="1"/>
</dbReference>
<dbReference type="Proteomes" id="UP000230161">
    <property type="component" value="Unassembled WGS sequence"/>
</dbReference>
<proteinExistence type="predicted"/>
<dbReference type="InterPro" id="IPR054126">
    <property type="entry name" value="CprB_TetR_C"/>
</dbReference>
<keyword evidence="2 4" id="KW-0238">DNA-binding</keyword>
<dbReference type="Pfam" id="PF00440">
    <property type="entry name" value="TetR_N"/>
    <property type="match status" value="1"/>
</dbReference>
<accession>A0A2M9C084</accession>
<dbReference type="InterPro" id="IPR009057">
    <property type="entry name" value="Homeodomain-like_sf"/>
</dbReference>
<dbReference type="InterPro" id="IPR036271">
    <property type="entry name" value="Tet_transcr_reg_TetR-rel_C_sf"/>
</dbReference>
<feature type="DNA-binding region" description="H-T-H motif" evidence="4">
    <location>
        <begin position="31"/>
        <end position="50"/>
    </location>
</feature>
<dbReference type="OrthoDB" id="3237195at2"/>
<keyword evidence="1" id="KW-0805">Transcription regulation</keyword>
<evidence type="ECO:0000256" key="1">
    <source>
        <dbReference type="ARBA" id="ARBA00023015"/>
    </source>
</evidence>
<dbReference type="InterPro" id="IPR001647">
    <property type="entry name" value="HTH_TetR"/>
</dbReference>
<evidence type="ECO:0000256" key="2">
    <source>
        <dbReference type="ARBA" id="ARBA00023125"/>
    </source>
</evidence>
<sequence>MLKQARAFETRETIVRAAGLVFSQLSYSTAKLSDIIQESGVTQGALYFHFESKRDLALEVIRRQHEISLGSGEEFLRSDVPGIEGLVLLSRELATQLTTNPIVRAGLRLGTESSNFFPEFARGPYVDWINTSEKFLHKAVAEGDVLPATNVPDVANFVIEAFTGAQMVSQVISEWADLSDRLVRMWELVLNGIVVPERREKYAALPERVRLDVVTAR</sequence>
<evidence type="ECO:0000256" key="3">
    <source>
        <dbReference type="ARBA" id="ARBA00023163"/>
    </source>
</evidence>
<gene>
    <name evidence="6" type="ORF">CLV54_1397</name>
</gene>
<keyword evidence="7" id="KW-1185">Reference proteome</keyword>
<dbReference type="SUPFAM" id="SSF46689">
    <property type="entry name" value="Homeodomain-like"/>
    <property type="match status" value="1"/>
</dbReference>
<protein>
    <submittedName>
        <fullName evidence="6">AcrR family transcriptional regulator</fullName>
    </submittedName>
</protein>
<comment type="caution">
    <text evidence="6">The sequence shown here is derived from an EMBL/GenBank/DDBJ whole genome shotgun (WGS) entry which is preliminary data.</text>
</comment>
<dbReference type="PANTHER" id="PTHR47506">
    <property type="entry name" value="TRANSCRIPTIONAL REGULATORY PROTEIN"/>
    <property type="match status" value="1"/>
</dbReference>
<dbReference type="InterPro" id="IPR047923">
    <property type="entry name" value="ArpA-like"/>
</dbReference>
<evidence type="ECO:0000259" key="5">
    <source>
        <dbReference type="PROSITE" id="PS50977"/>
    </source>
</evidence>
<evidence type="ECO:0000313" key="6">
    <source>
        <dbReference type="EMBL" id="PJJ63724.1"/>
    </source>
</evidence>
<dbReference type="Pfam" id="PF21935">
    <property type="entry name" value="TetR_C_45"/>
    <property type="match status" value="1"/>
</dbReference>
<name>A0A2M9C084_9MICO</name>
<dbReference type="PROSITE" id="PS50977">
    <property type="entry name" value="HTH_TETR_2"/>
    <property type="match status" value="1"/>
</dbReference>
<dbReference type="RefSeq" id="WP_100344187.1">
    <property type="nucleotide sequence ID" value="NZ_PGFB01000002.1"/>
</dbReference>
<dbReference type="Gene3D" id="1.10.357.10">
    <property type="entry name" value="Tetracycline Repressor, domain 2"/>
    <property type="match status" value="1"/>
</dbReference>
<evidence type="ECO:0000313" key="7">
    <source>
        <dbReference type="Proteomes" id="UP000230161"/>
    </source>
</evidence>
<dbReference type="SUPFAM" id="SSF48498">
    <property type="entry name" value="Tetracyclin repressor-like, C-terminal domain"/>
    <property type="match status" value="1"/>
</dbReference>
<keyword evidence="3" id="KW-0804">Transcription</keyword>
<evidence type="ECO:0000256" key="4">
    <source>
        <dbReference type="PROSITE-ProRule" id="PRU00335"/>
    </source>
</evidence>
<feature type="domain" description="HTH tetR-type" evidence="5">
    <location>
        <begin position="8"/>
        <end position="68"/>
    </location>
</feature>
<dbReference type="EMBL" id="PGFB01000002">
    <property type="protein sequence ID" value="PJJ63724.1"/>
    <property type="molecule type" value="Genomic_DNA"/>
</dbReference>
<dbReference type="PRINTS" id="PR00455">
    <property type="entry name" value="HTHTETR"/>
</dbReference>
<dbReference type="NCBIfam" id="NF041196">
    <property type="entry name" value="ScbR_bind_reg"/>
    <property type="match status" value="1"/>
</dbReference>
<reference evidence="6 7" key="1">
    <citation type="submission" date="2017-11" db="EMBL/GenBank/DDBJ databases">
        <title>Genomic Encyclopedia of Archaeal and Bacterial Type Strains, Phase II (KMG-II): From Individual Species to Whole Genera.</title>
        <authorList>
            <person name="Goeker M."/>
        </authorList>
    </citation>
    <scope>NUCLEOTIDE SEQUENCE [LARGE SCALE GENOMIC DNA]</scope>
    <source>
        <strain evidence="6 7">DSM 25625</strain>
    </source>
</reference>
<dbReference type="AlphaFoldDB" id="A0A2M9C084"/>
<organism evidence="6 7">
    <name type="scientific">Compostimonas suwonensis</name>
    <dbReference type="NCBI Taxonomy" id="1048394"/>
    <lineage>
        <taxon>Bacteria</taxon>
        <taxon>Bacillati</taxon>
        <taxon>Actinomycetota</taxon>
        <taxon>Actinomycetes</taxon>
        <taxon>Micrococcales</taxon>
        <taxon>Microbacteriaceae</taxon>
        <taxon>Compostimonas</taxon>
    </lineage>
</organism>
<dbReference type="GO" id="GO:0003677">
    <property type="term" value="F:DNA binding"/>
    <property type="evidence" value="ECO:0007669"/>
    <property type="project" value="UniProtKB-UniRule"/>
</dbReference>